<evidence type="ECO:0000256" key="3">
    <source>
        <dbReference type="ARBA" id="ARBA00023002"/>
    </source>
</evidence>
<protein>
    <submittedName>
        <fullName evidence="4">Dehydrogenase</fullName>
    </submittedName>
</protein>
<gene>
    <name evidence="4" type="primary">WBGene00091201</name>
</gene>
<evidence type="ECO:0000256" key="2">
    <source>
        <dbReference type="ARBA" id="ARBA00022857"/>
    </source>
</evidence>
<keyword evidence="3" id="KW-0560">Oxidoreductase</keyword>
<dbReference type="Proteomes" id="UP000005239">
    <property type="component" value="Unassembled WGS sequence"/>
</dbReference>
<dbReference type="EnsemblMetazoa" id="PPA01647.1">
    <property type="protein sequence ID" value="PPA01647.1"/>
    <property type="gene ID" value="WBGene00091201"/>
</dbReference>
<organism evidence="4 5">
    <name type="scientific">Pristionchus pacificus</name>
    <name type="common">Parasitic nematode worm</name>
    <dbReference type="NCBI Taxonomy" id="54126"/>
    <lineage>
        <taxon>Eukaryota</taxon>
        <taxon>Metazoa</taxon>
        <taxon>Ecdysozoa</taxon>
        <taxon>Nematoda</taxon>
        <taxon>Chromadorea</taxon>
        <taxon>Rhabditida</taxon>
        <taxon>Rhabditina</taxon>
        <taxon>Diplogasteromorpha</taxon>
        <taxon>Diplogasteroidea</taxon>
        <taxon>Neodiplogasteridae</taxon>
        <taxon>Pristionchus</taxon>
    </lineage>
</organism>
<dbReference type="Gene3D" id="3.40.50.720">
    <property type="entry name" value="NAD(P)-binding Rossmann-like Domain"/>
    <property type="match status" value="4"/>
</dbReference>
<reference evidence="5" key="1">
    <citation type="journal article" date="2008" name="Nat. Genet.">
        <title>The Pristionchus pacificus genome provides a unique perspective on nematode lifestyle and parasitism.</title>
        <authorList>
            <person name="Dieterich C."/>
            <person name="Clifton S.W."/>
            <person name="Schuster L.N."/>
            <person name="Chinwalla A."/>
            <person name="Delehaunty K."/>
            <person name="Dinkelacker I."/>
            <person name="Fulton L."/>
            <person name="Fulton R."/>
            <person name="Godfrey J."/>
            <person name="Minx P."/>
            <person name="Mitreva M."/>
            <person name="Roeseler W."/>
            <person name="Tian H."/>
            <person name="Witte H."/>
            <person name="Yang S.P."/>
            <person name="Wilson R.K."/>
            <person name="Sommer R.J."/>
        </authorList>
    </citation>
    <scope>NUCLEOTIDE SEQUENCE [LARGE SCALE GENOMIC DNA]</scope>
    <source>
        <strain evidence="5">PS312</strain>
    </source>
</reference>
<proteinExistence type="inferred from homology"/>
<keyword evidence="2" id="KW-0521">NADP</keyword>
<dbReference type="SUPFAM" id="SSF51735">
    <property type="entry name" value="NAD(P)-binding Rossmann-fold domains"/>
    <property type="match status" value="3"/>
</dbReference>
<dbReference type="InterPro" id="IPR036291">
    <property type="entry name" value="NAD(P)-bd_dom_sf"/>
</dbReference>
<evidence type="ECO:0000313" key="4">
    <source>
        <dbReference type="EnsemblMetazoa" id="PPA01647.1"/>
    </source>
</evidence>
<dbReference type="AlphaFoldDB" id="A0A2A6BSZ0"/>
<reference evidence="4" key="2">
    <citation type="submission" date="2022-06" db="UniProtKB">
        <authorList>
            <consortium name="EnsemblMetazoa"/>
        </authorList>
    </citation>
    <scope>IDENTIFICATION</scope>
    <source>
        <strain evidence="4">PS312</strain>
    </source>
</reference>
<dbReference type="CDD" id="cd05327">
    <property type="entry name" value="retinol-DH_like_SDR_c_like"/>
    <property type="match status" value="1"/>
</dbReference>
<keyword evidence="5" id="KW-1185">Reference proteome</keyword>
<dbReference type="PANTHER" id="PTHR24320:SF282">
    <property type="entry name" value="WW DOMAIN-CONTAINING OXIDOREDUCTASE"/>
    <property type="match status" value="1"/>
</dbReference>
<name>A0A2A6BSZ0_PRIPA</name>
<dbReference type="PRINTS" id="PR00081">
    <property type="entry name" value="GDHRDH"/>
</dbReference>
<dbReference type="PANTHER" id="PTHR24320">
    <property type="entry name" value="RETINOL DEHYDROGENASE"/>
    <property type="match status" value="1"/>
</dbReference>
<evidence type="ECO:0000313" key="5">
    <source>
        <dbReference type="Proteomes" id="UP000005239"/>
    </source>
</evidence>
<dbReference type="GO" id="GO:0016491">
    <property type="term" value="F:oxidoreductase activity"/>
    <property type="evidence" value="ECO:0007669"/>
    <property type="project" value="UniProtKB-KW"/>
</dbReference>
<accession>A0A2A6BSZ0</accession>
<dbReference type="InterPro" id="IPR002347">
    <property type="entry name" value="SDR_fam"/>
</dbReference>
<dbReference type="Pfam" id="PF00106">
    <property type="entry name" value="adh_short"/>
    <property type="match status" value="3"/>
</dbReference>
<accession>A0A8R1Y578</accession>
<comment type="similarity">
    <text evidence="1">Belongs to the short-chain dehydrogenases/reductases (SDR) family.</text>
</comment>
<sequence>MTFLCCLEEQMPKDGRKRQFNGSSTCEQVLKGIDLKGMTIAITGTTNGIGTETARHLALAGAHVICLNRNKELTEQEIEKVREEKLAKNVQSPPLKMSFVKCDLASIASVRQAAEQIIRDYEKLDVLILNAGIYLPAHMATADGLESTFGVNHVGHFHLTTLLLPLLEKSTPSRIVIVSSEGHASSGINTSATLEEKITALMPSVEKNAGMMRALTLYCLSKLCNVLFAMKLHRNFSGKGVDVYVLHPGTMISTNIGNNMGIWASVLKVLAYPFNKTLSQGASTTVYCAVHPETKGVSGKYWESCWDDEKRFAKELGRDEQLQEELWKRTEKIIGDIEKKSHSLLSQESIRLLSCYSFAAGMKCMKQQNGGRKRKFFRKSTCAQVLKGLDLSGKVIAVTGTTNGIGIETARSLALAGAHVICLNRNEELSVKAISKVKNEKSSVEMSFIKCDLSSLASVRAAAEELLAKQEIVVVSSEGHAHTRIKKNATLEAKLNVLIPEVKESMGMFQLHCVTRGTLLYARSKMCNVLFAMKLHRDLQGKGVDVYVLHPGSFIATNIQKNMGIFRYIVYLGVPFAKDLDQGASTTVYCAVHPDTEGISGKYWQSCWDDEKNLDRAFSDDVELQEELWCALNPHLTAENDSSMEIPHVLKGLDLSGKTIAITGTTNGIGTETARSLALAGAHVICLNRNKELSEQQIERIRNEKPTVEMSFIKCDLSSISSIRWAAEELMHKHENLDVLILNAGIYGSPQTATTDGLETTFGVNHVGHFHLTALLLLLLERSAPSRIVVVSSEGHNHSGVNPKSSLEQKLSELMPPAEKEIGVKRGFILYSLSKLCNLLFAMKLHRDLEGKDVDVYVLHPGSFIGTRASTTVYCAVHPDTKGISGKYWDSCWDDEKKLNKSFSTDVELQEELWARTEKIIEDIESKH</sequence>
<evidence type="ECO:0000256" key="1">
    <source>
        <dbReference type="ARBA" id="ARBA00006484"/>
    </source>
</evidence>